<evidence type="ECO:0000313" key="1">
    <source>
        <dbReference type="EMBL" id="SPC24417.1"/>
    </source>
</evidence>
<accession>A0A375GRK8</accession>
<reference evidence="1" key="1">
    <citation type="submission" date="2018-01" db="EMBL/GenBank/DDBJ databases">
        <authorList>
            <person name="Clerissi C."/>
        </authorList>
    </citation>
    <scope>NUCLEOTIDE SEQUENCE</scope>
    <source>
        <strain evidence="1">Cupriavidus oxalaticus LMG 2235</strain>
    </source>
</reference>
<name>A0A375GRK8_9BURK</name>
<dbReference type="AlphaFoldDB" id="A0A375GRK8"/>
<proteinExistence type="predicted"/>
<organism evidence="1">
    <name type="scientific">Cupriavidus oxalaticus</name>
    <dbReference type="NCBI Taxonomy" id="96344"/>
    <lineage>
        <taxon>Bacteria</taxon>
        <taxon>Pseudomonadati</taxon>
        <taxon>Pseudomonadota</taxon>
        <taxon>Betaproteobacteria</taxon>
        <taxon>Burkholderiales</taxon>
        <taxon>Burkholderiaceae</taxon>
        <taxon>Cupriavidus</taxon>
    </lineage>
</organism>
<protein>
    <submittedName>
        <fullName evidence="1">Uncharacterized protein</fullName>
    </submittedName>
</protein>
<dbReference type="Proteomes" id="UP000256862">
    <property type="component" value="Plasmid CO2235_mp"/>
</dbReference>
<gene>
    <name evidence="1" type="ORF">CO2235_MP80297</name>
</gene>
<dbReference type="EMBL" id="OGUS01000143">
    <property type="protein sequence ID" value="SPC24417.1"/>
    <property type="molecule type" value="Genomic_DNA"/>
</dbReference>
<sequence length="23" mass="2518">MPRKILHVTSVATHCRGSNPALE</sequence>
<comment type="caution">
    <text evidence="1">The sequence shown here is derived from an EMBL/GenBank/DDBJ whole genome shotgun (WGS) entry which is preliminary data.</text>
</comment>